<dbReference type="PANTHER" id="PTHR16305:SF28">
    <property type="entry name" value="GUANYLATE CYCLASE DOMAIN-CONTAINING PROTEIN"/>
    <property type="match status" value="1"/>
</dbReference>
<feature type="domain" description="HTH luxR-type" evidence="3">
    <location>
        <begin position="844"/>
        <end position="908"/>
    </location>
</feature>
<evidence type="ECO:0000256" key="1">
    <source>
        <dbReference type="ARBA" id="ARBA00022741"/>
    </source>
</evidence>
<evidence type="ECO:0000256" key="2">
    <source>
        <dbReference type="ARBA" id="ARBA00022840"/>
    </source>
</evidence>
<dbReference type="SUPFAM" id="SSF52540">
    <property type="entry name" value="P-loop containing nucleoside triphosphate hydrolases"/>
    <property type="match status" value="1"/>
</dbReference>
<name>A0ABZ1Z000_9NOCA</name>
<dbReference type="InterPro" id="IPR041664">
    <property type="entry name" value="AAA_16"/>
</dbReference>
<keyword evidence="2" id="KW-0067">ATP-binding</keyword>
<dbReference type="SUPFAM" id="SSF48452">
    <property type="entry name" value="TPR-like"/>
    <property type="match status" value="2"/>
</dbReference>
<dbReference type="CDD" id="cd06170">
    <property type="entry name" value="LuxR_C_like"/>
    <property type="match status" value="1"/>
</dbReference>
<keyword evidence="1" id="KW-0547">Nucleotide-binding</keyword>
<dbReference type="Gene3D" id="1.10.10.10">
    <property type="entry name" value="Winged helix-like DNA-binding domain superfamily/Winged helix DNA-binding domain"/>
    <property type="match status" value="1"/>
</dbReference>
<dbReference type="Pfam" id="PF13191">
    <property type="entry name" value="AAA_16"/>
    <property type="match status" value="1"/>
</dbReference>
<evidence type="ECO:0000313" key="4">
    <source>
        <dbReference type="EMBL" id="WUV48869.1"/>
    </source>
</evidence>
<accession>A0ABZ1Z000</accession>
<dbReference type="InterPro" id="IPR011990">
    <property type="entry name" value="TPR-like_helical_dom_sf"/>
</dbReference>
<reference evidence="4" key="1">
    <citation type="submission" date="2022-10" db="EMBL/GenBank/DDBJ databases">
        <title>The complete genomes of actinobacterial strains from the NBC collection.</title>
        <authorList>
            <person name="Joergensen T.S."/>
            <person name="Alvarez Arevalo M."/>
            <person name="Sterndorff E.B."/>
            <person name="Faurdal D."/>
            <person name="Vuksanovic O."/>
            <person name="Mourched A.-S."/>
            <person name="Charusanti P."/>
            <person name="Shaw S."/>
            <person name="Blin K."/>
            <person name="Weber T."/>
        </authorList>
    </citation>
    <scope>NUCLEOTIDE SEQUENCE</scope>
    <source>
        <strain evidence="4">NBC_01482</strain>
    </source>
</reference>
<dbReference type="PROSITE" id="PS00622">
    <property type="entry name" value="HTH_LUXR_1"/>
    <property type="match status" value="1"/>
</dbReference>
<dbReference type="PANTHER" id="PTHR16305">
    <property type="entry name" value="TESTICULAR SOLUBLE ADENYLYL CYCLASE"/>
    <property type="match status" value="1"/>
</dbReference>
<protein>
    <submittedName>
        <fullName evidence="4">AAA family ATPase</fullName>
    </submittedName>
</protein>
<keyword evidence="5" id="KW-1185">Reference proteome</keyword>
<dbReference type="InterPro" id="IPR000792">
    <property type="entry name" value="Tscrpt_reg_LuxR_C"/>
</dbReference>
<dbReference type="SMART" id="SM00421">
    <property type="entry name" value="HTH_LUXR"/>
    <property type="match status" value="1"/>
</dbReference>
<dbReference type="InterPro" id="IPR016032">
    <property type="entry name" value="Sig_transdc_resp-reg_C-effctor"/>
</dbReference>
<dbReference type="InterPro" id="IPR036388">
    <property type="entry name" value="WH-like_DNA-bd_sf"/>
</dbReference>
<dbReference type="EMBL" id="CP109441">
    <property type="protein sequence ID" value="WUV48869.1"/>
    <property type="molecule type" value="Genomic_DNA"/>
</dbReference>
<dbReference type="Pfam" id="PF00196">
    <property type="entry name" value="GerE"/>
    <property type="match status" value="1"/>
</dbReference>
<dbReference type="PRINTS" id="PR00038">
    <property type="entry name" value="HTHLUXR"/>
</dbReference>
<sequence length="908" mass="97419">MVIGRDGEIEKLAALARRVAAGRGAVVLVQGEPGIGRTSLLHAASVRCAAAGLHIRLGAASEPQQTVPFAALLTWFDADTPGADAIRALLDSDVLAGDAMPEIAIAEAILDHVETWCATGPLALIMDDIQWSDTSSVSVLQRLCARIDELPLLLMLSARPQPQDSAFTTLSAELVARRAPLIRLGRLSDEAGAELVSHIVGATPGRGLLREVAGASGNPRYITELVAALQREQAITISADAAETVAGQRSSTTLAQAISRRLDFLPRRTRYVLATAAALGPVVDVTELAAVLDRPLLEVWSIVSDVMATGVLELVDSEVVFRHELIRQVLSDQLPARVRAGLLRTAGRVLRTAPIERIAHYLAVADYELDDIGPDWLIAVGDKLAVRAPELAVRLLRRARTEADNPQLIRRYIEALLWSGRAAEAEAEVRVALSEYGDDIEVRWLLAQVCRARGRIAEAVDIAETALSTMDLDIEAAARFHGMCAVDNVFLERFDAAERAGRVAIAMGESNGDPLTIGYGLTAVGAIRYTRGHLAEALELSTRIPVASTVGTSPDQFDPYALRAHCLIELDRLTDAEDVLNQAIARNRRVAGVSLSANRVAKARLYLLNGRWDDAVAECGAGAAPDVLGYSTVAGSLAALIGIHRGTFQPDVDSIPIPDDLAGNTGYAHLHLWAKALTHEAHGHPDLALKLLVDTHERLADRSAAATLYYIFPDIARLAADLGDTDAARSVVVGADEIVARQPTASRIGTALLCRGLAERDSDSLLAAAQAFRRSGRLLYEAQAHENAAVLLAAAGHDADARRSLDTAIGIYGRLGASWDTARTDARVRPYDIRRGVRGRRNRPKSGWAALTDTERKVAALVADGCSNSGIAAQMFLSRRTVQSHVSNILAKLELRSRREVAAIMLHR</sequence>
<gene>
    <name evidence="4" type="ORF">OG563_12140</name>
</gene>
<dbReference type="InterPro" id="IPR027417">
    <property type="entry name" value="P-loop_NTPase"/>
</dbReference>
<dbReference type="PROSITE" id="PS50043">
    <property type="entry name" value="HTH_LUXR_2"/>
    <property type="match status" value="1"/>
</dbReference>
<dbReference type="SUPFAM" id="SSF46894">
    <property type="entry name" value="C-terminal effector domain of the bipartite response regulators"/>
    <property type="match status" value="1"/>
</dbReference>
<dbReference type="Gene3D" id="1.25.40.10">
    <property type="entry name" value="Tetratricopeptide repeat domain"/>
    <property type="match status" value="2"/>
</dbReference>
<evidence type="ECO:0000259" key="3">
    <source>
        <dbReference type="PROSITE" id="PS50043"/>
    </source>
</evidence>
<dbReference type="RefSeq" id="WP_327093662.1">
    <property type="nucleotide sequence ID" value="NZ_CP109149.1"/>
</dbReference>
<dbReference type="Proteomes" id="UP001432062">
    <property type="component" value="Chromosome"/>
</dbReference>
<proteinExistence type="predicted"/>
<organism evidence="4 5">
    <name type="scientific">Nocardia vinacea</name>
    <dbReference type="NCBI Taxonomy" id="96468"/>
    <lineage>
        <taxon>Bacteria</taxon>
        <taxon>Bacillati</taxon>
        <taxon>Actinomycetota</taxon>
        <taxon>Actinomycetes</taxon>
        <taxon>Mycobacteriales</taxon>
        <taxon>Nocardiaceae</taxon>
        <taxon>Nocardia</taxon>
    </lineage>
</organism>
<evidence type="ECO:0000313" key="5">
    <source>
        <dbReference type="Proteomes" id="UP001432062"/>
    </source>
</evidence>